<name>A0A248LH67_9NEIS</name>
<dbReference type="Pfam" id="PF20039">
    <property type="entry name" value="DUF6441"/>
    <property type="match status" value="1"/>
</dbReference>
<dbReference type="InterPro" id="IPR045622">
    <property type="entry name" value="DUF6441"/>
</dbReference>
<organism evidence="1 2">
    <name type="scientific">Laribacter hongkongensis</name>
    <dbReference type="NCBI Taxonomy" id="168471"/>
    <lineage>
        <taxon>Bacteria</taxon>
        <taxon>Pseudomonadati</taxon>
        <taxon>Pseudomonadota</taxon>
        <taxon>Betaproteobacteria</taxon>
        <taxon>Neisseriales</taxon>
        <taxon>Aquaspirillaceae</taxon>
        <taxon>Laribacter</taxon>
    </lineage>
</organism>
<dbReference type="EMBL" id="CP022115">
    <property type="protein sequence ID" value="ASJ23766.1"/>
    <property type="molecule type" value="Genomic_DNA"/>
</dbReference>
<reference evidence="2" key="1">
    <citation type="submission" date="2017-06" db="EMBL/GenBank/DDBJ databases">
        <title>Whole genome sequence of Laribacter hongkongensis LHGZ1.</title>
        <authorList>
            <person name="Chen D."/>
            <person name="Wu H."/>
            <person name="Chen J."/>
        </authorList>
    </citation>
    <scope>NUCLEOTIDE SEQUENCE [LARGE SCALE GENOMIC DNA]</scope>
    <source>
        <strain evidence="2">LHGZ1</strain>
    </source>
</reference>
<evidence type="ECO:0000313" key="2">
    <source>
        <dbReference type="Proteomes" id="UP000197424"/>
    </source>
</evidence>
<dbReference type="AlphaFoldDB" id="A0A248LH67"/>
<evidence type="ECO:0000313" key="1">
    <source>
        <dbReference type="EMBL" id="ASJ23766.1"/>
    </source>
</evidence>
<sequence>MKLLAALSGDLNQMLADEVRIAEQAVTHSIREATDGLKTELRNQITGAGLGQRLANTWRGEVYPKGKMSIKAAGLVYSRAPVVVGAHGDGATIRSKDGFWLAIPLPAAGKGPRGKRMTPGLWEKLRGQRLRFIYRRGKPSLLVAENQRARQGQRGGFSAASQKAQATGRGLVTVPMFLLVPQVTLKKKFDIDSSARRWIGTLAQRIANRFDEAERREVTQ</sequence>
<gene>
    <name evidence="1" type="ORF">LHGZ1_0935</name>
</gene>
<accession>A0A248LH67</accession>
<proteinExistence type="predicted"/>
<dbReference type="Proteomes" id="UP000197424">
    <property type="component" value="Chromosome"/>
</dbReference>
<protein>
    <submittedName>
        <fullName evidence="1">Uncharacterized protein</fullName>
    </submittedName>
</protein>
<dbReference type="OrthoDB" id="8910561at2"/>
<dbReference type="RefSeq" id="WP_088860279.1">
    <property type="nucleotide sequence ID" value="NZ_CP022115.1"/>
</dbReference>